<sequence>MEASFTEGEFYQQHFDPRAYIDNFYSSPEGHADENFLIFVLDSLSKTFSAGRYKGQTLIEVGNGPTIHSVLSACEHFQEIVLSDFTDDSRQEVEKWLRNEEGAFNWKPVIQYVCHMEKRSPSEVEAKVRQRVKQVLKCDVRLENPFHPQTLKPADCVITCLCLEAACRDMLEYKKALAHITTLLRPAGVLVMVGVLEQSFYFVNQTRFSCLQLSKENIEAELQGLGFTIQELNFLPSPKPENNNVSDYKAIFHLVALKSDKK</sequence>
<dbReference type="InterPro" id="IPR029063">
    <property type="entry name" value="SAM-dependent_MTases_sf"/>
</dbReference>
<dbReference type="Proteomes" id="UP001501920">
    <property type="component" value="Chromosome 12"/>
</dbReference>
<dbReference type="InterPro" id="IPR000940">
    <property type="entry name" value="NNMT_TEMT_trans"/>
</dbReference>
<feature type="binding site" evidence="5">
    <location>
        <position position="20"/>
    </location>
    <ligand>
        <name>S-adenosyl-L-methionine</name>
        <dbReference type="ChEBI" id="CHEBI:59789"/>
    </ligand>
</feature>
<reference evidence="6 7" key="1">
    <citation type="submission" date="2020-10" db="EMBL/GenBank/DDBJ databases">
        <title>Pygocentrus nattereri (red-bellied piranha) genome, fPygNat1, primary haplotype.</title>
        <authorList>
            <person name="Myers G."/>
            <person name="Meyer A."/>
            <person name="Karagic N."/>
            <person name="Pippel M."/>
            <person name="Winkler S."/>
            <person name="Tracey A."/>
            <person name="Wood J."/>
            <person name="Formenti G."/>
            <person name="Howe K."/>
            <person name="Fedrigo O."/>
            <person name="Jarvis E.D."/>
        </authorList>
    </citation>
    <scope>NUCLEOTIDE SEQUENCE [LARGE SCALE GENOMIC DNA]</scope>
</reference>
<protein>
    <recommendedName>
        <fullName evidence="8">Nicotinamide N-methyltransferase-like</fullName>
    </recommendedName>
</protein>
<comment type="similarity">
    <text evidence="1">Belongs to the class I-like SAM-binding methyltransferase superfamily. NNMT/PNMT/TEMT family.</text>
</comment>
<dbReference type="PANTHER" id="PTHR10867">
    <property type="entry name" value="NNMT/PNMT/TEMT FAMILY MEMBER"/>
    <property type="match status" value="1"/>
</dbReference>
<dbReference type="NCBIfam" id="NF041360">
    <property type="entry name" value="GntF_guanitoxin"/>
    <property type="match status" value="1"/>
</dbReference>
<accession>A0AAR2K469</accession>
<dbReference type="FunFam" id="3.40.50.150:FF:000065">
    <property type="entry name" value="Phenylethanolamine N-methyltransferase"/>
    <property type="match status" value="1"/>
</dbReference>
<name>A0AAR2K469_PYGNA</name>
<dbReference type="Ensembl" id="ENSPNAT00000074468.1">
    <property type="protein sequence ID" value="ENSPNAP00000057264.1"/>
    <property type="gene ID" value="ENSPNAG00000030947.1"/>
</dbReference>
<dbReference type="PANTHER" id="PTHR10867:SF32">
    <property type="entry name" value="NICOTINAMIDE N-METHYLTRANSFERASE"/>
    <property type="match status" value="1"/>
</dbReference>
<evidence type="ECO:0000256" key="5">
    <source>
        <dbReference type="PIRSR" id="PIRSR000384-1"/>
    </source>
</evidence>
<feature type="binding site" evidence="5">
    <location>
        <begin position="139"/>
        <end position="140"/>
    </location>
    <ligand>
        <name>S-adenosyl-L-methionine</name>
        <dbReference type="ChEBI" id="CHEBI:59789"/>
    </ligand>
</feature>
<dbReference type="GeneID" id="108434688"/>
<dbReference type="RefSeq" id="XP_017565506.1">
    <property type="nucleotide sequence ID" value="XM_017710017.2"/>
</dbReference>
<dbReference type="GeneTree" id="ENSGT00390000011708"/>
<keyword evidence="7" id="KW-1185">Reference proteome</keyword>
<dbReference type="GO" id="GO:0008170">
    <property type="term" value="F:N-methyltransferase activity"/>
    <property type="evidence" value="ECO:0007669"/>
    <property type="project" value="TreeGrafter"/>
</dbReference>
<evidence type="ECO:0000256" key="2">
    <source>
        <dbReference type="ARBA" id="ARBA00022603"/>
    </source>
</evidence>
<keyword evidence="4 5" id="KW-0949">S-adenosyl-L-methionine</keyword>
<evidence type="ECO:0000313" key="6">
    <source>
        <dbReference type="Ensembl" id="ENSPNAP00000057264.1"/>
    </source>
</evidence>
<dbReference type="AlphaFoldDB" id="A0AAR2K469"/>
<proteinExistence type="inferred from homology"/>
<dbReference type="SUPFAM" id="SSF53335">
    <property type="entry name" value="S-adenosyl-L-methionine-dependent methyltransferases"/>
    <property type="match status" value="1"/>
</dbReference>
<reference evidence="6" key="2">
    <citation type="submission" date="2025-08" db="UniProtKB">
        <authorList>
            <consortium name="Ensembl"/>
        </authorList>
    </citation>
    <scope>IDENTIFICATION</scope>
</reference>
<organism evidence="6 7">
    <name type="scientific">Pygocentrus nattereri</name>
    <name type="common">Red-bellied piranha</name>
    <dbReference type="NCBI Taxonomy" id="42514"/>
    <lineage>
        <taxon>Eukaryota</taxon>
        <taxon>Metazoa</taxon>
        <taxon>Chordata</taxon>
        <taxon>Craniata</taxon>
        <taxon>Vertebrata</taxon>
        <taxon>Euteleostomi</taxon>
        <taxon>Actinopterygii</taxon>
        <taxon>Neopterygii</taxon>
        <taxon>Teleostei</taxon>
        <taxon>Ostariophysi</taxon>
        <taxon>Characiformes</taxon>
        <taxon>Characoidei</taxon>
        <taxon>Pygocentrus</taxon>
    </lineage>
</organism>
<dbReference type="PROSITE" id="PS51681">
    <property type="entry name" value="SAM_MT_NNMT_PNMT_TEMT"/>
    <property type="match status" value="1"/>
</dbReference>
<evidence type="ECO:0000256" key="4">
    <source>
        <dbReference type="ARBA" id="ARBA00022691"/>
    </source>
</evidence>
<dbReference type="Pfam" id="PF01234">
    <property type="entry name" value="NNMT_PNMT_TEMT"/>
    <property type="match status" value="1"/>
</dbReference>
<reference evidence="6" key="3">
    <citation type="submission" date="2025-09" db="UniProtKB">
        <authorList>
            <consortium name="Ensembl"/>
        </authorList>
    </citation>
    <scope>IDENTIFICATION</scope>
</reference>
<feature type="binding site" evidence="5">
    <location>
        <position position="25"/>
    </location>
    <ligand>
        <name>S-adenosyl-L-methionine</name>
        <dbReference type="ChEBI" id="CHEBI:59789"/>
    </ligand>
</feature>
<evidence type="ECO:0008006" key="8">
    <source>
        <dbReference type="Google" id="ProtNLM"/>
    </source>
</evidence>
<evidence type="ECO:0000313" key="7">
    <source>
        <dbReference type="Proteomes" id="UP001501920"/>
    </source>
</evidence>
<dbReference type="Gene3D" id="3.40.50.150">
    <property type="entry name" value="Vaccinia Virus protein VP39"/>
    <property type="match status" value="1"/>
</dbReference>
<evidence type="ECO:0000256" key="1">
    <source>
        <dbReference type="ARBA" id="ARBA00007996"/>
    </source>
</evidence>
<feature type="binding site" evidence="5">
    <location>
        <position position="84"/>
    </location>
    <ligand>
        <name>S-adenosyl-L-methionine</name>
        <dbReference type="ChEBI" id="CHEBI:59789"/>
    </ligand>
</feature>
<keyword evidence="2" id="KW-0489">Methyltransferase</keyword>
<dbReference type="GO" id="GO:0008757">
    <property type="term" value="F:S-adenosylmethionine-dependent methyltransferase activity"/>
    <property type="evidence" value="ECO:0007669"/>
    <property type="project" value="UniProtKB-ARBA"/>
</dbReference>
<dbReference type="InterPro" id="IPR053384">
    <property type="entry name" value="SAM-dep_methyltransferase"/>
</dbReference>
<dbReference type="GO" id="GO:0005829">
    <property type="term" value="C:cytosol"/>
    <property type="evidence" value="ECO:0007669"/>
    <property type="project" value="TreeGrafter"/>
</dbReference>
<dbReference type="PIRSF" id="PIRSF000384">
    <property type="entry name" value="PNMTase"/>
    <property type="match status" value="1"/>
</dbReference>
<keyword evidence="3" id="KW-0808">Transferase</keyword>
<evidence type="ECO:0000256" key="3">
    <source>
        <dbReference type="ARBA" id="ARBA00022679"/>
    </source>
</evidence>
<dbReference type="GO" id="GO:0032259">
    <property type="term" value="P:methylation"/>
    <property type="evidence" value="ECO:0007669"/>
    <property type="project" value="UniProtKB-KW"/>
</dbReference>